<accession>A0A4Z2GZY5</accession>
<sequence>MKTGPLQVLLQGTCGDRSSRFLLETPSCLTGLLQVSDRAGHRDRVQGARWTPGVELLLHVNILHFLLLGDGGHLFDLFLRCSQRLNLRQKKQLPRASIPLCLQSNGSEAASVWREACTRLDYFAVDLEEIAPISTPA</sequence>
<protein>
    <submittedName>
        <fullName evidence="1">Uncharacterized protein</fullName>
    </submittedName>
</protein>
<gene>
    <name evidence="1" type="ORF">EYF80_031079</name>
</gene>
<comment type="caution">
    <text evidence="1">The sequence shown here is derived from an EMBL/GenBank/DDBJ whole genome shotgun (WGS) entry which is preliminary data.</text>
</comment>
<dbReference type="Proteomes" id="UP000314294">
    <property type="component" value="Unassembled WGS sequence"/>
</dbReference>
<keyword evidence="2" id="KW-1185">Reference proteome</keyword>
<dbReference type="AlphaFoldDB" id="A0A4Z2GZY5"/>
<organism evidence="1 2">
    <name type="scientific">Liparis tanakae</name>
    <name type="common">Tanaka's snailfish</name>
    <dbReference type="NCBI Taxonomy" id="230148"/>
    <lineage>
        <taxon>Eukaryota</taxon>
        <taxon>Metazoa</taxon>
        <taxon>Chordata</taxon>
        <taxon>Craniata</taxon>
        <taxon>Vertebrata</taxon>
        <taxon>Euteleostomi</taxon>
        <taxon>Actinopterygii</taxon>
        <taxon>Neopterygii</taxon>
        <taxon>Teleostei</taxon>
        <taxon>Neoteleostei</taxon>
        <taxon>Acanthomorphata</taxon>
        <taxon>Eupercaria</taxon>
        <taxon>Perciformes</taxon>
        <taxon>Cottioidei</taxon>
        <taxon>Cottales</taxon>
        <taxon>Liparidae</taxon>
        <taxon>Liparis</taxon>
    </lineage>
</organism>
<dbReference type="EMBL" id="SRLO01000373">
    <property type="protein sequence ID" value="TNN58665.1"/>
    <property type="molecule type" value="Genomic_DNA"/>
</dbReference>
<reference evidence="1 2" key="1">
    <citation type="submission" date="2019-03" db="EMBL/GenBank/DDBJ databases">
        <title>First draft genome of Liparis tanakae, snailfish: a comprehensive survey of snailfish specific genes.</title>
        <authorList>
            <person name="Kim W."/>
            <person name="Song I."/>
            <person name="Jeong J.-H."/>
            <person name="Kim D."/>
            <person name="Kim S."/>
            <person name="Ryu S."/>
            <person name="Song J.Y."/>
            <person name="Lee S.K."/>
        </authorList>
    </citation>
    <scope>NUCLEOTIDE SEQUENCE [LARGE SCALE GENOMIC DNA]</scope>
    <source>
        <tissue evidence="1">Muscle</tissue>
    </source>
</reference>
<evidence type="ECO:0000313" key="2">
    <source>
        <dbReference type="Proteomes" id="UP000314294"/>
    </source>
</evidence>
<proteinExistence type="predicted"/>
<evidence type="ECO:0000313" key="1">
    <source>
        <dbReference type="EMBL" id="TNN58665.1"/>
    </source>
</evidence>
<name>A0A4Z2GZY5_9TELE</name>